<dbReference type="SUPFAM" id="SSF51338">
    <property type="entry name" value="Composite domain of metallo-dependent hydrolases"/>
    <property type="match status" value="1"/>
</dbReference>
<dbReference type="InterPro" id="IPR033932">
    <property type="entry name" value="YtcJ-like"/>
</dbReference>
<dbReference type="HOGENOM" id="CLU_009942_3_1_10"/>
<dbReference type="OrthoDB" id="9767366at2"/>
<dbReference type="KEGG" id="hhy:Halhy_1588"/>
<gene>
    <name evidence="2" type="ordered locus">Halhy_1588</name>
</gene>
<dbReference type="Proteomes" id="UP000008461">
    <property type="component" value="Chromosome"/>
</dbReference>
<dbReference type="eggNOG" id="COG1574">
    <property type="taxonomic scope" value="Bacteria"/>
</dbReference>
<name>F4KZK9_HALH1</name>
<dbReference type="PANTHER" id="PTHR22642">
    <property type="entry name" value="IMIDAZOLONEPROPIONASE"/>
    <property type="match status" value="1"/>
</dbReference>
<dbReference type="PANTHER" id="PTHR22642:SF2">
    <property type="entry name" value="PROTEIN LONG AFTER FAR-RED 3"/>
    <property type="match status" value="1"/>
</dbReference>
<dbReference type="Gene3D" id="2.30.40.10">
    <property type="entry name" value="Urease, subunit C, domain 1"/>
    <property type="match status" value="1"/>
</dbReference>
<evidence type="ECO:0000259" key="1">
    <source>
        <dbReference type="Pfam" id="PF07969"/>
    </source>
</evidence>
<dbReference type="CDD" id="cd01300">
    <property type="entry name" value="YtcJ_like"/>
    <property type="match status" value="1"/>
</dbReference>
<dbReference type="InterPro" id="IPR013108">
    <property type="entry name" value="Amidohydro_3"/>
</dbReference>
<dbReference type="Gene3D" id="3.20.20.140">
    <property type="entry name" value="Metal-dependent hydrolases"/>
    <property type="match status" value="1"/>
</dbReference>
<proteinExistence type="predicted"/>
<reference key="2">
    <citation type="submission" date="2011-04" db="EMBL/GenBank/DDBJ databases">
        <title>Complete sequence of chromosome of Haliscomenobacter hydrossis DSM 1100.</title>
        <authorList>
            <consortium name="US DOE Joint Genome Institute (JGI-PGF)"/>
            <person name="Lucas S."/>
            <person name="Han J."/>
            <person name="Lapidus A."/>
            <person name="Bruce D."/>
            <person name="Goodwin L."/>
            <person name="Pitluck S."/>
            <person name="Peters L."/>
            <person name="Kyrpides N."/>
            <person name="Mavromatis K."/>
            <person name="Ivanova N."/>
            <person name="Ovchinnikova G."/>
            <person name="Pagani I."/>
            <person name="Daligault H."/>
            <person name="Detter J.C."/>
            <person name="Han C."/>
            <person name="Land M."/>
            <person name="Hauser L."/>
            <person name="Markowitz V."/>
            <person name="Cheng J.-F."/>
            <person name="Hugenholtz P."/>
            <person name="Woyke T."/>
            <person name="Wu D."/>
            <person name="Verbarg S."/>
            <person name="Frueling A."/>
            <person name="Brambilla E."/>
            <person name="Klenk H.-P."/>
            <person name="Eisen J.A."/>
        </authorList>
    </citation>
    <scope>NUCLEOTIDE SEQUENCE</scope>
    <source>
        <strain>DSM 1100</strain>
    </source>
</reference>
<dbReference type="Pfam" id="PF07969">
    <property type="entry name" value="Amidohydro_3"/>
    <property type="match status" value="1"/>
</dbReference>
<protein>
    <submittedName>
        <fullName evidence="2">Amidohydrolase 3</fullName>
    </submittedName>
</protein>
<evidence type="ECO:0000313" key="3">
    <source>
        <dbReference type="Proteomes" id="UP000008461"/>
    </source>
</evidence>
<accession>F4KZK9</accession>
<keyword evidence="3" id="KW-1185">Reference proteome</keyword>
<evidence type="ECO:0000313" key="2">
    <source>
        <dbReference type="EMBL" id="AEE49479.1"/>
    </source>
</evidence>
<feature type="domain" description="Amidohydrolase 3" evidence="1">
    <location>
        <begin position="49"/>
        <end position="515"/>
    </location>
</feature>
<dbReference type="InterPro" id="IPR032466">
    <property type="entry name" value="Metal_Hydrolase"/>
</dbReference>
<dbReference type="RefSeq" id="WP_013764033.1">
    <property type="nucleotide sequence ID" value="NC_015510.1"/>
</dbReference>
<organism evidence="2 3">
    <name type="scientific">Haliscomenobacter hydrossis (strain ATCC 27775 / DSM 1100 / LMG 10767 / O)</name>
    <dbReference type="NCBI Taxonomy" id="760192"/>
    <lineage>
        <taxon>Bacteria</taxon>
        <taxon>Pseudomonadati</taxon>
        <taxon>Bacteroidota</taxon>
        <taxon>Saprospiria</taxon>
        <taxon>Saprospirales</taxon>
        <taxon>Haliscomenobacteraceae</taxon>
        <taxon>Haliscomenobacter</taxon>
    </lineage>
</organism>
<dbReference type="STRING" id="760192.Halhy_1588"/>
<dbReference type="GO" id="GO:0016810">
    <property type="term" value="F:hydrolase activity, acting on carbon-nitrogen (but not peptide) bonds"/>
    <property type="evidence" value="ECO:0007669"/>
    <property type="project" value="InterPro"/>
</dbReference>
<dbReference type="AlphaFoldDB" id="F4KZK9"/>
<dbReference type="Gene3D" id="3.10.310.70">
    <property type="match status" value="1"/>
</dbReference>
<reference evidence="2 3" key="1">
    <citation type="journal article" date="2011" name="Stand. Genomic Sci.">
        <title>Complete genome sequence of Haliscomenobacter hydrossis type strain (O).</title>
        <authorList>
            <consortium name="US DOE Joint Genome Institute (JGI-PGF)"/>
            <person name="Daligault H."/>
            <person name="Lapidus A."/>
            <person name="Zeytun A."/>
            <person name="Nolan M."/>
            <person name="Lucas S."/>
            <person name="Del Rio T.G."/>
            <person name="Tice H."/>
            <person name="Cheng J.F."/>
            <person name="Tapia R."/>
            <person name="Han C."/>
            <person name="Goodwin L."/>
            <person name="Pitluck S."/>
            <person name="Liolios K."/>
            <person name="Pagani I."/>
            <person name="Ivanova N."/>
            <person name="Huntemann M."/>
            <person name="Mavromatis K."/>
            <person name="Mikhailova N."/>
            <person name="Pati A."/>
            <person name="Chen A."/>
            <person name="Palaniappan K."/>
            <person name="Land M."/>
            <person name="Hauser L."/>
            <person name="Brambilla E.M."/>
            <person name="Rohde M."/>
            <person name="Verbarg S."/>
            <person name="Goker M."/>
            <person name="Bristow J."/>
            <person name="Eisen J.A."/>
            <person name="Markowitz V."/>
            <person name="Hugenholtz P."/>
            <person name="Kyrpides N.C."/>
            <person name="Klenk H.P."/>
            <person name="Woyke T."/>
        </authorList>
    </citation>
    <scope>NUCLEOTIDE SEQUENCE [LARGE SCALE GENOMIC DNA]</scope>
    <source>
        <strain evidence="3">ATCC 27775 / DSM 1100 / LMG 10767 / O</strain>
    </source>
</reference>
<dbReference type="SUPFAM" id="SSF51556">
    <property type="entry name" value="Metallo-dependent hydrolases"/>
    <property type="match status" value="1"/>
</dbReference>
<dbReference type="EMBL" id="CP002691">
    <property type="protein sequence ID" value="AEE49479.1"/>
    <property type="molecule type" value="Genomic_DNA"/>
</dbReference>
<sequence length="518" mass="56576">MNQIIYNGQIHPTATESTVEAIWIKAGKVAGIGLLEPLLTQAGAGVTYYDLQGKSLFPGFQDPHIHIWKVGDLLTYLLDLRGVRSIVEMQDRLRDFAARNPQRPWILARGFNEALMAEGRMPDRHDLDHAVPDRPCYVIRTCAHIGVLNSVALNLLPDLSPPPGGEVRLDALGNPSGVLTETALGMITRLIPPPTPAAYREMILAAQDALLRKGITSATDPAVMPDLLAVYKALDAAGELKIRINAIPILVPDGGTTALPLPEPYHSDFLNIDTVKLFADGGLSGKTAALFTPYRGGKERGMLRLADDFFLDLAHSAQAAGLRMATHAIGDAAIEQVLRMYAQLDRHKARTLAHRIEHLGLPSEDHLKLMRDLNVSCVSQPIFLYELGPNFRKYLPDVYLQRVYPYRSVLDAGVRLAFSSDAPVVSDFTPLMGIRNAIERVDVQGELIAGEERIELAEALHAYTLGAAQVIGADHTNGDLTMGKWADFIVLDINPFQCSTTALTDINVLESWVGGIKS</sequence>
<dbReference type="InterPro" id="IPR011059">
    <property type="entry name" value="Metal-dep_hydrolase_composite"/>
</dbReference>